<dbReference type="CDD" id="cd00920">
    <property type="entry name" value="Cupredoxin"/>
    <property type="match status" value="2"/>
</dbReference>
<dbReference type="SUPFAM" id="SSF49503">
    <property type="entry name" value="Cupredoxins"/>
    <property type="match status" value="2"/>
</dbReference>
<gene>
    <name evidence="2" type="ORF">GYMLUDRAFT_40580</name>
</gene>
<dbReference type="PANTHER" id="PTHR34883:SF15">
    <property type="entry name" value="EXTRACELLULAR SERINE-RICH PROTEIN"/>
    <property type="match status" value="1"/>
</dbReference>
<keyword evidence="1" id="KW-0732">Signal</keyword>
<protein>
    <submittedName>
        <fullName evidence="2">Unplaced genomic scaffold GYMLUscaffold_15, whole genome shotgun sequence</fullName>
    </submittedName>
</protein>
<dbReference type="EMBL" id="KN834763">
    <property type="protein sequence ID" value="KIK63538.1"/>
    <property type="molecule type" value="Genomic_DNA"/>
</dbReference>
<evidence type="ECO:0000313" key="2">
    <source>
        <dbReference type="EMBL" id="KIK63538.1"/>
    </source>
</evidence>
<reference evidence="2 3" key="1">
    <citation type="submission" date="2014-04" db="EMBL/GenBank/DDBJ databases">
        <title>Evolutionary Origins and Diversification of the Mycorrhizal Mutualists.</title>
        <authorList>
            <consortium name="DOE Joint Genome Institute"/>
            <consortium name="Mycorrhizal Genomics Consortium"/>
            <person name="Kohler A."/>
            <person name="Kuo A."/>
            <person name="Nagy L.G."/>
            <person name="Floudas D."/>
            <person name="Copeland A."/>
            <person name="Barry K.W."/>
            <person name="Cichocki N."/>
            <person name="Veneault-Fourrey C."/>
            <person name="LaButti K."/>
            <person name="Lindquist E.A."/>
            <person name="Lipzen A."/>
            <person name="Lundell T."/>
            <person name="Morin E."/>
            <person name="Murat C."/>
            <person name="Riley R."/>
            <person name="Ohm R."/>
            <person name="Sun H."/>
            <person name="Tunlid A."/>
            <person name="Henrissat B."/>
            <person name="Grigoriev I.V."/>
            <person name="Hibbett D.S."/>
            <person name="Martin F."/>
        </authorList>
    </citation>
    <scope>NUCLEOTIDE SEQUENCE [LARGE SCALE GENOMIC DNA]</scope>
    <source>
        <strain evidence="2 3">FD-317 M1</strain>
    </source>
</reference>
<keyword evidence="3" id="KW-1185">Reference proteome</keyword>
<dbReference type="InterPro" id="IPR008972">
    <property type="entry name" value="Cupredoxin"/>
</dbReference>
<proteinExistence type="predicted"/>
<dbReference type="InterPro" id="IPR052953">
    <property type="entry name" value="Ser-rich/MCO-related"/>
</dbReference>
<dbReference type="PANTHER" id="PTHR34883">
    <property type="entry name" value="SERINE-RICH PROTEIN, PUTATIVE-RELATED-RELATED"/>
    <property type="match status" value="1"/>
</dbReference>
<evidence type="ECO:0000313" key="3">
    <source>
        <dbReference type="Proteomes" id="UP000053593"/>
    </source>
</evidence>
<feature type="chain" id="PRO_5002208842" evidence="1">
    <location>
        <begin position="27"/>
        <end position="370"/>
    </location>
</feature>
<dbReference type="AlphaFoldDB" id="A0A0D0D2V8"/>
<feature type="signal peptide" evidence="1">
    <location>
        <begin position="1"/>
        <end position="26"/>
    </location>
</feature>
<dbReference type="OrthoDB" id="1921208at2759"/>
<dbReference type="Proteomes" id="UP000053593">
    <property type="component" value="Unassembled WGS sequence"/>
</dbReference>
<accession>A0A0D0D2V8</accession>
<organism evidence="2 3">
    <name type="scientific">Collybiopsis luxurians FD-317 M1</name>
    <dbReference type="NCBI Taxonomy" id="944289"/>
    <lineage>
        <taxon>Eukaryota</taxon>
        <taxon>Fungi</taxon>
        <taxon>Dikarya</taxon>
        <taxon>Basidiomycota</taxon>
        <taxon>Agaricomycotina</taxon>
        <taxon>Agaricomycetes</taxon>
        <taxon>Agaricomycetidae</taxon>
        <taxon>Agaricales</taxon>
        <taxon>Marasmiineae</taxon>
        <taxon>Omphalotaceae</taxon>
        <taxon>Collybiopsis</taxon>
        <taxon>Collybiopsis luxurians</taxon>
    </lineage>
</organism>
<evidence type="ECO:0000256" key="1">
    <source>
        <dbReference type="SAM" id="SignalP"/>
    </source>
</evidence>
<dbReference type="HOGENOM" id="CLU_060348_0_0_1"/>
<sequence>MFSSKSYAFAALAGISLAVIPPVVRSATIDVTVGSLNGTIGYTPDYVNASIGDTVRFTFQQKNHTVTQSSFASPCSPLANGFDSGFIPVAANVTSGFTTAELTIENTDPVWAYCAQTNPVSHCESGMVFAVNPGSDAKFAAFKAAAMGQNSTSTSAASVVTVTATVTVSNGQTITTTYGSYPGSAAPTSASSTNYRVIVGDNGTLTYNPANITAQVGDTVTFEFHAKNHTATQSSFADPCTPLSVSSAGTTSFDSGFMPVSANQTNFPTMTITINDTKPIWAYCRQTNPVSHCESGMVFSVNAVENSANSFEAFKAKALALNGTSASGSASLSSPSATSNSNSNSASSIHGIYGAGIVIAAVSTLVGALL</sequence>
<name>A0A0D0D2V8_9AGAR</name>
<dbReference type="Gene3D" id="2.60.40.420">
    <property type="entry name" value="Cupredoxins - blue copper proteins"/>
    <property type="match status" value="2"/>
</dbReference>